<dbReference type="SUPFAM" id="SSF56496">
    <property type="entry name" value="Fibrinogen C-terminal domain-like"/>
    <property type="match status" value="1"/>
</dbReference>
<evidence type="ECO:0000256" key="2">
    <source>
        <dbReference type="ARBA" id="ARBA00022530"/>
    </source>
</evidence>
<dbReference type="GO" id="GO:1990138">
    <property type="term" value="P:neuron projection extension"/>
    <property type="evidence" value="ECO:0007669"/>
    <property type="project" value="TreeGrafter"/>
</dbReference>
<dbReference type="Gene3D" id="2.60.40.10">
    <property type="entry name" value="Immunoglobulins"/>
    <property type="match status" value="1"/>
</dbReference>
<dbReference type="OrthoDB" id="8698861at2759"/>
<evidence type="ECO:0000259" key="5">
    <source>
        <dbReference type="PROSITE" id="PS51406"/>
    </source>
</evidence>
<dbReference type="PROSITE" id="PS51406">
    <property type="entry name" value="FIBRINOGEN_C_2"/>
    <property type="match status" value="1"/>
</dbReference>
<dbReference type="GeneID" id="106077842"/>
<protein>
    <submittedName>
        <fullName evidence="7">Techylectin-5A-like</fullName>
    </submittedName>
</protein>
<dbReference type="InterPro" id="IPR020837">
    <property type="entry name" value="Fibrinogen_CS"/>
</dbReference>
<evidence type="ECO:0000313" key="6">
    <source>
        <dbReference type="Proteomes" id="UP001165740"/>
    </source>
</evidence>
<dbReference type="AlphaFoldDB" id="A0A9W2YQD4"/>
<keyword evidence="2" id="KW-0272">Extracellular matrix</keyword>
<accession>A0A9W2YQD4</accession>
<dbReference type="PANTHER" id="PTHR19143:SF348">
    <property type="entry name" value="TENASCIN-N"/>
    <property type="match status" value="1"/>
</dbReference>
<evidence type="ECO:0000313" key="7">
    <source>
        <dbReference type="RefSeq" id="XP_055864881.1"/>
    </source>
</evidence>
<dbReference type="Proteomes" id="UP001165740">
    <property type="component" value="Chromosome 13"/>
</dbReference>
<dbReference type="PANTHER" id="PTHR19143">
    <property type="entry name" value="FIBRINOGEN/TENASCIN/ANGIOPOEITIN"/>
    <property type="match status" value="1"/>
</dbReference>
<feature type="signal peptide" evidence="4">
    <location>
        <begin position="1"/>
        <end position="19"/>
    </location>
</feature>
<dbReference type="InterPro" id="IPR013783">
    <property type="entry name" value="Ig-like_fold"/>
</dbReference>
<dbReference type="Gene3D" id="3.90.215.10">
    <property type="entry name" value="Gamma Fibrinogen, chain A, domain 1"/>
    <property type="match status" value="1"/>
</dbReference>
<dbReference type="InterPro" id="IPR050373">
    <property type="entry name" value="Fibrinogen_C-term_domain"/>
</dbReference>
<keyword evidence="2" id="KW-0964">Secreted</keyword>
<dbReference type="Pfam" id="PF00147">
    <property type="entry name" value="Fibrinogen_C"/>
    <property type="match status" value="1"/>
</dbReference>
<name>A0A9W2YQD4_BIOGL</name>
<comment type="subcellular location">
    <subcellularLocation>
        <location evidence="1">Secreted</location>
        <location evidence="1">Extracellular space</location>
        <location evidence="1">Extracellular matrix</location>
    </subcellularLocation>
</comment>
<dbReference type="GO" id="GO:0007160">
    <property type="term" value="P:cell-matrix adhesion"/>
    <property type="evidence" value="ECO:0007669"/>
    <property type="project" value="TreeGrafter"/>
</dbReference>
<sequence>MTLLQHFLLFVSLFVLSSSELIIDVQPNVLSAEITAQLVINCSITNNQVQHLDVIRSLTLSRYNETLKEFLDLITLEAKTFNLSQLVQLHHAQISFGNLYISLTLHNPTQFDAKVYRCKVEGDKTNAANSSIVAKKEVEYRTNMTALIEEIRRLKIVEQNDQCTLENKDLTASHQRTKLHFVGSSKVIKELIEPLTLTCSLQDLDRNSTVQFMYILHVPPVSCREIISTHNRVIVKLISGLKVMCETKTDGGGWIIFQRRINGSVDFYRGWKEYRDGFGDYNIGEFYLGNENIFSLTSTEQYDLRIDLEFNNTKYFAQYENFKVLSETEKYKLQIRNYSGNAGDSLSHHNNLFFTTFDTDNDLDSRDNCARSSSGAWWYTGCHYSNLNGRWGSTSHQGMNWFHLTRNSNSVSFTEMKIREREQNYFH</sequence>
<keyword evidence="6" id="KW-1185">Reference proteome</keyword>
<dbReference type="SMART" id="SM00186">
    <property type="entry name" value="FBG"/>
    <property type="match status" value="1"/>
</dbReference>
<evidence type="ECO:0000256" key="3">
    <source>
        <dbReference type="ARBA" id="ARBA00023157"/>
    </source>
</evidence>
<keyword evidence="4" id="KW-0732">Signal</keyword>
<dbReference type="InterPro" id="IPR014716">
    <property type="entry name" value="Fibrinogen_a/b/g_C_1"/>
</dbReference>
<dbReference type="InterPro" id="IPR036056">
    <property type="entry name" value="Fibrinogen-like_C"/>
</dbReference>
<evidence type="ECO:0000256" key="4">
    <source>
        <dbReference type="SAM" id="SignalP"/>
    </source>
</evidence>
<dbReference type="GO" id="GO:0005178">
    <property type="term" value="F:integrin binding"/>
    <property type="evidence" value="ECO:0007669"/>
    <property type="project" value="TreeGrafter"/>
</dbReference>
<feature type="domain" description="Fibrinogen C-terminal" evidence="5">
    <location>
        <begin position="214"/>
        <end position="422"/>
    </location>
</feature>
<evidence type="ECO:0000256" key="1">
    <source>
        <dbReference type="ARBA" id="ARBA00004498"/>
    </source>
</evidence>
<proteinExistence type="predicted"/>
<dbReference type="InterPro" id="IPR002181">
    <property type="entry name" value="Fibrinogen_a/b/g_C_dom"/>
</dbReference>
<organism evidence="6 7">
    <name type="scientific">Biomphalaria glabrata</name>
    <name type="common">Bloodfluke planorb</name>
    <name type="synonym">Freshwater snail</name>
    <dbReference type="NCBI Taxonomy" id="6526"/>
    <lineage>
        <taxon>Eukaryota</taxon>
        <taxon>Metazoa</taxon>
        <taxon>Spiralia</taxon>
        <taxon>Lophotrochozoa</taxon>
        <taxon>Mollusca</taxon>
        <taxon>Gastropoda</taxon>
        <taxon>Heterobranchia</taxon>
        <taxon>Euthyneura</taxon>
        <taxon>Panpulmonata</taxon>
        <taxon>Hygrophila</taxon>
        <taxon>Lymnaeoidea</taxon>
        <taxon>Planorbidae</taxon>
        <taxon>Biomphalaria</taxon>
    </lineage>
</organism>
<keyword evidence="3" id="KW-1015">Disulfide bond</keyword>
<dbReference type="CDD" id="cd00087">
    <property type="entry name" value="FReD"/>
    <property type="match status" value="1"/>
</dbReference>
<reference evidence="7" key="1">
    <citation type="submission" date="2025-08" db="UniProtKB">
        <authorList>
            <consortium name="RefSeq"/>
        </authorList>
    </citation>
    <scope>IDENTIFICATION</scope>
</reference>
<feature type="chain" id="PRO_5040721885" evidence="4">
    <location>
        <begin position="20"/>
        <end position="427"/>
    </location>
</feature>
<dbReference type="RefSeq" id="XP_055864881.1">
    <property type="nucleotide sequence ID" value="XM_056008906.1"/>
</dbReference>
<dbReference type="GO" id="GO:0005615">
    <property type="term" value="C:extracellular space"/>
    <property type="evidence" value="ECO:0007669"/>
    <property type="project" value="TreeGrafter"/>
</dbReference>
<gene>
    <name evidence="7" type="primary">LOC106077842</name>
</gene>
<dbReference type="PROSITE" id="PS00514">
    <property type="entry name" value="FIBRINOGEN_C_1"/>
    <property type="match status" value="1"/>
</dbReference>